<dbReference type="InterPro" id="IPR035890">
    <property type="entry name" value="Anti-sigma-28_factor_FlgM_sf"/>
</dbReference>
<dbReference type="EMBL" id="BAAACG010000001">
    <property type="protein sequence ID" value="GAA0732424.1"/>
    <property type="molecule type" value="Genomic_DNA"/>
</dbReference>
<dbReference type="SUPFAM" id="SSF101498">
    <property type="entry name" value="Anti-sigma factor FlgM"/>
    <property type="match status" value="1"/>
</dbReference>
<dbReference type="RefSeq" id="WP_343757923.1">
    <property type="nucleotide sequence ID" value="NZ_BAAACG010000001.1"/>
</dbReference>
<evidence type="ECO:0000313" key="3">
    <source>
        <dbReference type="Proteomes" id="UP001501510"/>
    </source>
</evidence>
<accession>A0ABP3UF21</accession>
<dbReference type="InterPro" id="IPR031316">
    <property type="entry name" value="FlgM_C"/>
</dbReference>
<dbReference type="Proteomes" id="UP001501510">
    <property type="component" value="Unassembled WGS sequence"/>
</dbReference>
<sequence length="93" mass="11020">MNIRKIDSLEFKKNSYFKNKALKKSRRINEIKFKDKVEISSVGKQLSFCMLNEDTNINDEKIFSIQKQIKNGNYKIDSKLIAKKILKSIKEKY</sequence>
<comment type="caution">
    <text evidence="2">The sequence shown here is derived from an EMBL/GenBank/DDBJ whole genome shotgun (WGS) entry which is preliminary data.</text>
</comment>
<keyword evidence="3" id="KW-1185">Reference proteome</keyword>
<evidence type="ECO:0000313" key="2">
    <source>
        <dbReference type="EMBL" id="GAA0732424.1"/>
    </source>
</evidence>
<reference evidence="3" key="1">
    <citation type="journal article" date="2019" name="Int. J. Syst. Evol. Microbiol.">
        <title>The Global Catalogue of Microorganisms (GCM) 10K type strain sequencing project: providing services to taxonomists for standard genome sequencing and annotation.</title>
        <authorList>
            <consortium name="The Broad Institute Genomics Platform"/>
            <consortium name="The Broad Institute Genome Sequencing Center for Infectious Disease"/>
            <person name="Wu L."/>
            <person name="Ma J."/>
        </authorList>
    </citation>
    <scope>NUCLEOTIDE SEQUENCE [LARGE SCALE GENOMIC DNA]</scope>
    <source>
        <strain evidence="3">JCM 1407</strain>
    </source>
</reference>
<gene>
    <name evidence="2" type="ORF">GCM10008906_02000</name>
</gene>
<evidence type="ECO:0000259" key="1">
    <source>
        <dbReference type="Pfam" id="PF04316"/>
    </source>
</evidence>
<dbReference type="Pfam" id="PF04316">
    <property type="entry name" value="FlgM"/>
    <property type="match status" value="1"/>
</dbReference>
<feature type="domain" description="Anti-sigma-28 factor FlgM C-terminal" evidence="1">
    <location>
        <begin position="35"/>
        <end position="87"/>
    </location>
</feature>
<name>A0ABP3UF21_9CLOT</name>
<protein>
    <recommendedName>
        <fullName evidence="1">Anti-sigma-28 factor FlgM C-terminal domain-containing protein</fullName>
    </recommendedName>
</protein>
<proteinExistence type="predicted"/>
<organism evidence="2 3">
    <name type="scientific">Clostridium oceanicum</name>
    <dbReference type="NCBI Taxonomy" id="1543"/>
    <lineage>
        <taxon>Bacteria</taxon>
        <taxon>Bacillati</taxon>
        <taxon>Bacillota</taxon>
        <taxon>Clostridia</taxon>
        <taxon>Eubacteriales</taxon>
        <taxon>Clostridiaceae</taxon>
        <taxon>Clostridium</taxon>
    </lineage>
</organism>